<accession>A0A410QD68</accession>
<evidence type="ECO:0000256" key="1">
    <source>
        <dbReference type="SAM" id="Phobius"/>
    </source>
</evidence>
<dbReference type="EMBL" id="CP035282">
    <property type="protein sequence ID" value="QAT61963.1"/>
    <property type="molecule type" value="Genomic_DNA"/>
</dbReference>
<dbReference type="KEGG" id="spoa:EQM13_10360"/>
<dbReference type="Proteomes" id="UP000287969">
    <property type="component" value="Chromosome"/>
</dbReference>
<gene>
    <name evidence="2" type="ORF">EQM13_10360</name>
</gene>
<evidence type="ECO:0000313" key="3">
    <source>
        <dbReference type="Proteomes" id="UP000287969"/>
    </source>
</evidence>
<proteinExistence type="predicted"/>
<keyword evidence="1" id="KW-0812">Transmembrane</keyword>
<dbReference type="Pfam" id="PF16935">
    <property type="entry name" value="Hol_Tox"/>
    <property type="match status" value="1"/>
</dbReference>
<keyword evidence="1" id="KW-1133">Transmembrane helix</keyword>
<dbReference type="OrthoDB" id="2233819at2"/>
<protein>
    <submittedName>
        <fullName evidence="2">Putative holin-like toxin</fullName>
    </submittedName>
</protein>
<keyword evidence="1" id="KW-0472">Membrane</keyword>
<organism evidence="2 3">
    <name type="scientific">Acidilutibacter cellobiosedens</name>
    <dbReference type="NCBI Taxonomy" id="2507161"/>
    <lineage>
        <taxon>Bacteria</taxon>
        <taxon>Bacillati</taxon>
        <taxon>Bacillota</taxon>
        <taxon>Tissierellia</taxon>
        <taxon>Tissierellales</taxon>
        <taxon>Acidilutibacteraceae</taxon>
        <taxon>Acidilutibacter</taxon>
    </lineage>
</organism>
<sequence length="35" mass="3942">MDTYQAISLMIMFGMFVISLISFIVGLTDNKKGKK</sequence>
<dbReference type="AlphaFoldDB" id="A0A410QD68"/>
<reference evidence="3" key="1">
    <citation type="submission" date="2019-01" db="EMBL/GenBank/DDBJ databases">
        <title>Draft genomes of a novel of Sporanaerobacter strains.</title>
        <authorList>
            <person name="Ma S."/>
        </authorList>
    </citation>
    <scope>NUCLEOTIDE SEQUENCE [LARGE SCALE GENOMIC DNA]</scope>
    <source>
        <strain evidence="3">NJN-17</strain>
    </source>
</reference>
<evidence type="ECO:0000313" key="2">
    <source>
        <dbReference type="EMBL" id="QAT61963.1"/>
    </source>
</evidence>
<keyword evidence="3" id="KW-1185">Reference proteome</keyword>
<dbReference type="InterPro" id="IPR031616">
    <property type="entry name" value="BsrE-like"/>
</dbReference>
<feature type="transmembrane region" description="Helical" evidence="1">
    <location>
        <begin position="6"/>
        <end position="27"/>
    </location>
</feature>
<name>A0A410QD68_9FIRM</name>
<dbReference type="RefSeq" id="WP_114218922.1">
    <property type="nucleotide sequence ID" value="NZ_CP035282.1"/>
</dbReference>